<dbReference type="Pfam" id="PF06804">
    <property type="entry name" value="Lipoprotein_18"/>
    <property type="match status" value="1"/>
</dbReference>
<protein>
    <submittedName>
        <fullName evidence="1">Uncharacterized lipoprotein</fullName>
    </submittedName>
</protein>
<dbReference type="STRING" id="1159017.SAMN02927930_00390"/>
<organism evidence="1 2">
    <name type="scientific">Pseudidiomarina indica</name>
    <dbReference type="NCBI Taxonomy" id="1159017"/>
    <lineage>
        <taxon>Bacteria</taxon>
        <taxon>Pseudomonadati</taxon>
        <taxon>Pseudomonadota</taxon>
        <taxon>Gammaproteobacteria</taxon>
        <taxon>Alteromonadales</taxon>
        <taxon>Idiomarinaceae</taxon>
        <taxon>Pseudidiomarina</taxon>
    </lineage>
</organism>
<accession>A0A1G6APW0</accession>
<sequence length="353" mass="39167">MKSNLLVLAGTATIVASACSFTPREQAEGKFEYLEVGLQQQVEPAPNKKLPTPSNRFKVPEANQTGPLGKIVPVLAPTLVWPLANGSRLEESEQGAHIYFDEIEGMSNVEQYVWQGALQALRIRNVGIVEQEDRKRIVTDWLEESFTHGEDDDNVTIRRRIALNFDTAEHGRTTTIRSEVVEQQVDAENNVEVTPTYLAFRDQNAATAALNMVVSEIAITQMAGVAAVDDDGTVAVDMGFDEDGYPSIVLGASFGFTWGLMQEVLPELGFEVDDYNRELGRYYTIYGVKKSFWFSRNVDGKLELPRGDYEIKVTGDQKQTTVTLFRDGNPLSAAQVMQIFAPFAAEIRSQSSL</sequence>
<evidence type="ECO:0000313" key="2">
    <source>
        <dbReference type="Proteomes" id="UP000199626"/>
    </source>
</evidence>
<dbReference type="PROSITE" id="PS51257">
    <property type="entry name" value="PROKAR_LIPOPROTEIN"/>
    <property type="match status" value="1"/>
</dbReference>
<reference evidence="2" key="1">
    <citation type="submission" date="2016-10" db="EMBL/GenBank/DDBJ databases">
        <authorList>
            <person name="Varghese N."/>
            <person name="Submissions S."/>
        </authorList>
    </citation>
    <scope>NUCLEOTIDE SEQUENCE [LARGE SCALE GENOMIC DNA]</scope>
    <source>
        <strain evidence="2">CGMCC 1.10824</strain>
    </source>
</reference>
<dbReference type="RefSeq" id="WP_092591215.1">
    <property type="nucleotide sequence ID" value="NZ_FMXN01000002.1"/>
</dbReference>
<dbReference type="Gene3D" id="3.30.530.50">
    <property type="match status" value="1"/>
</dbReference>
<dbReference type="EMBL" id="FMXN01000002">
    <property type="protein sequence ID" value="SDB10389.1"/>
    <property type="molecule type" value="Genomic_DNA"/>
</dbReference>
<dbReference type="AlphaFoldDB" id="A0A1G6APW0"/>
<dbReference type="Proteomes" id="UP000199626">
    <property type="component" value="Unassembled WGS sequence"/>
</dbReference>
<dbReference type="InterPro" id="IPR042268">
    <property type="entry name" value="BamC_C"/>
</dbReference>
<keyword evidence="2" id="KW-1185">Reference proteome</keyword>
<gene>
    <name evidence="1" type="ORF">SAMN02927930_00390</name>
</gene>
<name>A0A1G6APW0_9GAMM</name>
<dbReference type="InterPro" id="IPR010653">
    <property type="entry name" value="NlpB/DapX"/>
</dbReference>
<dbReference type="Gene3D" id="3.30.310.170">
    <property type="entry name" value="Outer membrane protein assembly factor BamC"/>
    <property type="match status" value="1"/>
</dbReference>
<proteinExistence type="predicted"/>
<evidence type="ECO:0000313" key="1">
    <source>
        <dbReference type="EMBL" id="SDB10389.1"/>
    </source>
</evidence>
<keyword evidence="1" id="KW-0449">Lipoprotein</keyword>
<dbReference type="OrthoDB" id="5598420at2"/>